<organism evidence="1 2">
    <name type="scientific">Actinoallomurus oryzae</name>
    <dbReference type="NCBI Taxonomy" id="502180"/>
    <lineage>
        <taxon>Bacteria</taxon>
        <taxon>Bacillati</taxon>
        <taxon>Actinomycetota</taxon>
        <taxon>Actinomycetes</taxon>
        <taxon>Streptosporangiales</taxon>
        <taxon>Thermomonosporaceae</taxon>
        <taxon>Actinoallomurus</taxon>
    </lineage>
</organism>
<name>A0ABP8R9J4_9ACTN</name>
<accession>A0ABP8R9J4</accession>
<dbReference type="EMBL" id="BAABHF010000096">
    <property type="protein sequence ID" value="GAA4522806.1"/>
    <property type="molecule type" value="Genomic_DNA"/>
</dbReference>
<comment type="caution">
    <text evidence="1">The sequence shown here is derived from an EMBL/GenBank/DDBJ whole genome shotgun (WGS) entry which is preliminary data.</text>
</comment>
<dbReference type="Proteomes" id="UP001500503">
    <property type="component" value="Unassembled WGS sequence"/>
</dbReference>
<sequence length="86" mass="9325">MAVSKLSVSVPDWLEPIIRDAARRDGVTVSEFMADAVKSAIIAREAADRQAYEQAHGIDRRAQLEGAEEEFLADRTGRQGRVAGAA</sequence>
<proteinExistence type="predicted"/>
<keyword evidence="2" id="KW-1185">Reference proteome</keyword>
<protein>
    <recommendedName>
        <fullName evidence="3">Ribbon-helix-helix protein, CopG family</fullName>
    </recommendedName>
</protein>
<gene>
    <name evidence="1" type="ORF">GCM10023191_102250</name>
</gene>
<evidence type="ECO:0000313" key="1">
    <source>
        <dbReference type="EMBL" id="GAA4522806.1"/>
    </source>
</evidence>
<evidence type="ECO:0008006" key="3">
    <source>
        <dbReference type="Google" id="ProtNLM"/>
    </source>
</evidence>
<reference evidence="2" key="1">
    <citation type="journal article" date="2019" name="Int. J. Syst. Evol. Microbiol.">
        <title>The Global Catalogue of Microorganisms (GCM) 10K type strain sequencing project: providing services to taxonomists for standard genome sequencing and annotation.</title>
        <authorList>
            <consortium name="The Broad Institute Genomics Platform"/>
            <consortium name="The Broad Institute Genome Sequencing Center for Infectious Disease"/>
            <person name="Wu L."/>
            <person name="Ma J."/>
        </authorList>
    </citation>
    <scope>NUCLEOTIDE SEQUENCE [LARGE SCALE GENOMIC DNA]</scope>
    <source>
        <strain evidence="2">JCM 17933</strain>
    </source>
</reference>
<evidence type="ECO:0000313" key="2">
    <source>
        <dbReference type="Proteomes" id="UP001500503"/>
    </source>
</evidence>